<protein>
    <recommendedName>
        <fullName evidence="9">Guanylate cyclase domain-containing protein</fullName>
    </recommendedName>
</protein>
<proteinExistence type="inferred from homology"/>
<evidence type="ECO:0000256" key="8">
    <source>
        <dbReference type="SAM" id="Phobius"/>
    </source>
</evidence>
<dbReference type="GO" id="GO:0035556">
    <property type="term" value="P:intracellular signal transduction"/>
    <property type="evidence" value="ECO:0007669"/>
    <property type="project" value="InterPro"/>
</dbReference>
<dbReference type="PROSITE" id="PS00452">
    <property type="entry name" value="GUANYLATE_CYCLASE_1"/>
    <property type="match status" value="1"/>
</dbReference>
<dbReference type="PANTHER" id="PTHR11920">
    <property type="entry name" value="GUANYLYL CYCLASE"/>
    <property type="match status" value="1"/>
</dbReference>
<evidence type="ECO:0000256" key="2">
    <source>
        <dbReference type="ARBA" id="ARBA00022692"/>
    </source>
</evidence>
<dbReference type="SUPFAM" id="SSF55073">
    <property type="entry name" value="Nucleotide cyclase"/>
    <property type="match status" value="1"/>
</dbReference>
<dbReference type="Gene3D" id="3.30.70.1230">
    <property type="entry name" value="Nucleotide cyclase"/>
    <property type="match status" value="1"/>
</dbReference>
<dbReference type="CDD" id="cd07302">
    <property type="entry name" value="CHD"/>
    <property type="match status" value="1"/>
</dbReference>
<dbReference type="PROSITE" id="PS50125">
    <property type="entry name" value="GUANYLATE_CYCLASE_2"/>
    <property type="match status" value="1"/>
</dbReference>
<keyword evidence="2 8" id="KW-0812">Transmembrane</keyword>
<dbReference type="GO" id="GO:0009190">
    <property type="term" value="P:cyclic nucleotide biosynthetic process"/>
    <property type="evidence" value="ECO:0007669"/>
    <property type="project" value="InterPro"/>
</dbReference>
<evidence type="ECO:0000256" key="5">
    <source>
        <dbReference type="ARBA" id="ARBA00023136"/>
    </source>
</evidence>
<evidence type="ECO:0000256" key="4">
    <source>
        <dbReference type="ARBA" id="ARBA00022989"/>
    </source>
</evidence>
<dbReference type="GO" id="GO:0000166">
    <property type="term" value="F:nucleotide binding"/>
    <property type="evidence" value="ECO:0007669"/>
    <property type="project" value="UniProtKB-KW"/>
</dbReference>
<keyword evidence="6 7" id="KW-0456">Lyase</keyword>
<organism evidence="10">
    <name type="scientific">Helicotheca tamesis</name>
    <dbReference type="NCBI Taxonomy" id="374047"/>
    <lineage>
        <taxon>Eukaryota</taxon>
        <taxon>Sar</taxon>
        <taxon>Stramenopiles</taxon>
        <taxon>Ochrophyta</taxon>
        <taxon>Bacillariophyta</taxon>
        <taxon>Mediophyceae</taxon>
        <taxon>Lithodesmiophycidae</taxon>
        <taxon>Lithodesmiales</taxon>
        <taxon>Lithodesmiaceae</taxon>
        <taxon>Helicotheca</taxon>
    </lineage>
</organism>
<dbReference type="InterPro" id="IPR029787">
    <property type="entry name" value="Nucleotide_cyclase"/>
</dbReference>
<feature type="transmembrane region" description="Helical" evidence="8">
    <location>
        <begin position="157"/>
        <end position="175"/>
    </location>
</feature>
<feature type="domain" description="Guanylate cyclase" evidence="9">
    <location>
        <begin position="332"/>
        <end position="470"/>
    </location>
</feature>
<feature type="transmembrane region" description="Helical" evidence="8">
    <location>
        <begin position="130"/>
        <end position="151"/>
    </location>
</feature>
<sequence length="521" mass="58575">MAHTSDTSVNNRYIGGEVQDLPYKLNIGDRDDMQHQSQKKKGRSRVARTRASMMRTSEQIKQEVMRAVYAMTQSQGRESSNSTLGYGDCQVSFRSFGCLQPECLSWWERLAQRASPPRTSYNEMVRRSTFMLLSLLTSGAGILWSLVYFVAEERVAASLPLAYSTLVCSSLYYSVAERQYQAFVILHLFLILIFPFIVHIVLGGFQASGGVMFWSFLSPFGAAFFRPTKESMKWFEAYLLLSALIIMTEFQTHPLTTTTKPLFVTSLKDSFFSINALGISVVVFKAAHTFAKELEREYERSEKLLHNILPTSISRRIKNGEVPIVDSHEEVTILFADIVGFTSASTRICPDILIGRFLRDFFASTDEIVDVRGLEKIKTIGDAYMVVGGLFGQEEEGHPPFSNESEHTVEVIDLAAEMFDVLEKVNKKHGLDFQIRIGIHTGPVIAGVLGVKKFAYDVWGDAVNTASRMESSGKPGYIHLSQQAYEKVQHLKDRFKFVSCGELQIKGKGTMATYMAHPIEI</sequence>
<accession>A0A7S2N3H7</accession>
<dbReference type="GO" id="GO:0016849">
    <property type="term" value="F:phosphorus-oxygen lyase activity"/>
    <property type="evidence" value="ECO:0007669"/>
    <property type="project" value="InterPro"/>
</dbReference>
<keyword evidence="3" id="KW-0547">Nucleotide-binding</keyword>
<keyword evidence="4 8" id="KW-1133">Transmembrane helix</keyword>
<dbReference type="InterPro" id="IPR018297">
    <property type="entry name" value="A/G_cyclase_CS"/>
</dbReference>
<evidence type="ECO:0000259" key="9">
    <source>
        <dbReference type="PROSITE" id="PS50125"/>
    </source>
</evidence>
<evidence type="ECO:0000256" key="1">
    <source>
        <dbReference type="ARBA" id="ARBA00004370"/>
    </source>
</evidence>
<dbReference type="GO" id="GO:0016020">
    <property type="term" value="C:membrane"/>
    <property type="evidence" value="ECO:0007669"/>
    <property type="project" value="UniProtKB-SubCell"/>
</dbReference>
<gene>
    <name evidence="10" type="ORF">HTAM1171_LOCUS12055</name>
</gene>
<evidence type="ECO:0000313" key="10">
    <source>
        <dbReference type="EMBL" id="CAD9518470.1"/>
    </source>
</evidence>
<dbReference type="SMART" id="SM00044">
    <property type="entry name" value="CYCc"/>
    <property type="match status" value="1"/>
</dbReference>
<keyword evidence="5 8" id="KW-0472">Membrane</keyword>
<evidence type="ECO:0000256" key="3">
    <source>
        <dbReference type="ARBA" id="ARBA00022741"/>
    </source>
</evidence>
<evidence type="ECO:0000256" key="7">
    <source>
        <dbReference type="RuleBase" id="RU000405"/>
    </source>
</evidence>
<dbReference type="PANTHER" id="PTHR11920:SF335">
    <property type="entry name" value="GUANYLATE CYCLASE"/>
    <property type="match status" value="1"/>
</dbReference>
<dbReference type="Pfam" id="PF00211">
    <property type="entry name" value="Guanylate_cyc"/>
    <property type="match status" value="1"/>
</dbReference>
<evidence type="ECO:0000256" key="6">
    <source>
        <dbReference type="ARBA" id="ARBA00023239"/>
    </source>
</evidence>
<feature type="transmembrane region" description="Helical" evidence="8">
    <location>
        <begin position="182"/>
        <end position="201"/>
    </location>
</feature>
<dbReference type="InterPro" id="IPR050401">
    <property type="entry name" value="Cyclic_nucleotide_synthase"/>
</dbReference>
<reference evidence="10" key="1">
    <citation type="submission" date="2021-01" db="EMBL/GenBank/DDBJ databases">
        <authorList>
            <person name="Corre E."/>
            <person name="Pelletier E."/>
            <person name="Niang G."/>
            <person name="Scheremetjew M."/>
            <person name="Finn R."/>
            <person name="Kale V."/>
            <person name="Holt S."/>
            <person name="Cochrane G."/>
            <person name="Meng A."/>
            <person name="Brown T."/>
            <person name="Cohen L."/>
        </authorList>
    </citation>
    <scope>NUCLEOTIDE SEQUENCE</scope>
    <source>
        <strain evidence="10">CCMP826</strain>
    </source>
</reference>
<comment type="similarity">
    <text evidence="7">Belongs to the adenylyl cyclase class-4/guanylyl cyclase family.</text>
</comment>
<dbReference type="EMBL" id="HBGV01019432">
    <property type="protein sequence ID" value="CAD9518470.1"/>
    <property type="molecule type" value="Transcribed_RNA"/>
</dbReference>
<dbReference type="InterPro" id="IPR001054">
    <property type="entry name" value="A/G_cyclase"/>
</dbReference>
<name>A0A7S2N3H7_9STRA</name>
<comment type="subcellular location">
    <subcellularLocation>
        <location evidence="1">Membrane</location>
    </subcellularLocation>
</comment>
<dbReference type="AlphaFoldDB" id="A0A7S2N3H7"/>